<dbReference type="Proteomes" id="UP000054742">
    <property type="component" value="Unassembled WGS sequence"/>
</dbReference>
<dbReference type="InterPro" id="IPR050570">
    <property type="entry name" value="Cell_wall_metabolism_enzyme"/>
</dbReference>
<feature type="domain" description="M23ase beta-sheet core" evidence="2">
    <location>
        <begin position="182"/>
        <end position="276"/>
    </location>
</feature>
<keyword evidence="1" id="KW-0732">Signal</keyword>
<evidence type="ECO:0000259" key="3">
    <source>
        <dbReference type="Pfam" id="PF18421"/>
    </source>
</evidence>
<dbReference type="EMBL" id="LNXV01000011">
    <property type="protein sequence ID" value="KTC84086.1"/>
    <property type="molecule type" value="Genomic_DNA"/>
</dbReference>
<name>A0A0W0SL53_9GAMM</name>
<dbReference type="OrthoDB" id="9805070at2"/>
<dbReference type="PANTHER" id="PTHR21666">
    <property type="entry name" value="PEPTIDASE-RELATED"/>
    <property type="match status" value="1"/>
</dbReference>
<dbReference type="GO" id="GO:0004222">
    <property type="term" value="F:metalloendopeptidase activity"/>
    <property type="evidence" value="ECO:0007669"/>
    <property type="project" value="TreeGrafter"/>
</dbReference>
<dbReference type="AlphaFoldDB" id="A0A0W0SL53"/>
<keyword evidence="5" id="KW-1185">Reference proteome</keyword>
<dbReference type="CDD" id="cd12797">
    <property type="entry name" value="M23_peptidase"/>
    <property type="match status" value="1"/>
</dbReference>
<sequence>MKDYFISKRLGYQSLLTAALLFLVAHSLFANTLPENHSVNGGVTIIPIDIKQKPEVYFENKKIAVIPSSKPNQWLLLVGIPLDKQQSIQNLVMTKPYRMSIPFHVTDKYYATQYLTIKDERLANPYAEDKIRIDQENKEMTAIYSQFTPNNPFIEGFKAPAHGPITSLFGLKRFYNNLPWPPHSGLDIGAPQDTPVHVIAKGNVVSTKEYFFTGNTVIVDHGMGVFSLYAHLKRIDVKVGDHLQQGASVGTVGMTGRATGPHLHWSMVMNQTLVDPLLFVPLRVITAVPATNKIVQKTTQPTSNLNQ</sequence>
<reference evidence="4 5" key="1">
    <citation type="submission" date="2015-11" db="EMBL/GenBank/DDBJ databases">
        <title>Genomic analysis of 38 Legionella species identifies large and diverse effector repertoires.</title>
        <authorList>
            <person name="Burstein D."/>
            <person name="Amaro F."/>
            <person name="Zusman T."/>
            <person name="Lifshitz Z."/>
            <person name="Cohen O."/>
            <person name="Gilbert J.A."/>
            <person name="Pupko T."/>
            <person name="Shuman H.A."/>
            <person name="Segal G."/>
        </authorList>
    </citation>
    <scope>NUCLEOTIDE SEQUENCE [LARGE SCALE GENOMIC DNA]</scope>
    <source>
        <strain evidence="4 5">ATCC 43878</strain>
    </source>
</reference>
<feature type="domain" description="Peptidase family M23 N-terminal" evidence="3">
    <location>
        <begin position="36"/>
        <end position="108"/>
    </location>
</feature>
<gene>
    <name evidence="4" type="ORF">Lbru_1447</name>
</gene>
<evidence type="ECO:0000259" key="2">
    <source>
        <dbReference type="Pfam" id="PF01551"/>
    </source>
</evidence>
<dbReference type="Pfam" id="PF18421">
    <property type="entry name" value="Peptidase_M23_N"/>
    <property type="match status" value="1"/>
</dbReference>
<feature type="chain" id="PRO_5006912106" evidence="1">
    <location>
        <begin position="31"/>
        <end position="307"/>
    </location>
</feature>
<evidence type="ECO:0000313" key="5">
    <source>
        <dbReference type="Proteomes" id="UP000054742"/>
    </source>
</evidence>
<evidence type="ECO:0000256" key="1">
    <source>
        <dbReference type="SAM" id="SignalP"/>
    </source>
</evidence>
<accession>A0A0W0SL53</accession>
<dbReference type="PATRIC" id="fig|29422.6.peg.1532"/>
<dbReference type="Gene3D" id="2.60.40.1590">
    <property type="entry name" value="Peptidoglycan hydrolase domains"/>
    <property type="match status" value="1"/>
</dbReference>
<dbReference type="STRING" id="29422.Lbru_1447"/>
<organism evidence="4 5">
    <name type="scientific">Legionella brunensis</name>
    <dbReference type="NCBI Taxonomy" id="29422"/>
    <lineage>
        <taxon>Bacteria</taxon>
        <taxon>Pseudomonadati</taxon>
        <taxon>Pseudomonadota</taxon>
        <taxon>Gammaproteobacteria</taxon>
        <taxon>Legionellales</taxon>
        <taxon>Legionellaceae</taxon>
        <taxon>Legionella</taxon>
    </lineage>
</organism>
<dbReference type="Gene3D" id="2.70.70.10">
    <property type="entry name" value="Glucose Permease (Domain IIA)"/>
    <property type="match status" value="1"/>
</dbReference>
<comment type="caution">
    <text evidence="4">The sequence shown here is derived from an EMBL/GenBank/DDBJ whole genome shotgun (WGS) entry which is preliminary data.</text>
</comment>
<dbReference type="PANTHER" id="PTHR21666:SF285">
    <property type="entry name" value="M23 FAMILY METALLOPEPTIDASE"/>
    <property type="match status" value="1"/>
</dbReference>
<dbReference type="InterPro" id="IPR016047">
    <property type="entry name" value="M23ase_b-sheet_dom"/>
</dbReference>
<dbReference type="Pfam" id="PF01551">
    <property type="entry name" value="Peptidase_M23"/>
    <property type="match status" value="1"/>
</dbReference>
<protein>
    <submittedName>
        <fullName evidence="4">Peptidase, M23/M37 family</fullName>
    </submittedName>
</protein>
<dbReference type="InterPro" id="IPR011055">
    <property type="entry name" value="Dup_hybrid_motif"/>
</dbReference>
<dbReference type="InterPro" id="IPR040487">
    <property type="entry name" value="Peptidase_M23_N"/>
</dbReference>
<evidence type="ECO:0000313" key="4">
    <source>
        <dbReference type="EMBL" id="KTC84086.1"/>
    </source>
</evidence>
<dbReference type="SUPFAM" id="SSF51261">
    <property type="entry name" value="Duplicated hybrid motif"/>
    <property type="match status" value="1"/>
</dbReference>
<proteinExistence type="predicted"/>
<feature type="signal peptide" evidence="1">
    <location>
        <begin position="1"/>
        <end position="30"/>
    </location>
</feature>